<feature type="compositionally biased region" description="Basic and acidic residues" evidence="1">
    <location>
        <begin position="194"/>
        <end position="210"/>
    </location>
</feature>
<proteinExistence type="predicted"/>
<reference evidence="2" key="1">
    <citation type="submission" date="2015-04" db="UniProtKB">
        <authorList>
            <consortium name="EnsemblPlants"/>
        </authorList>
    </citation>
    <scope>IDENTIFICATION</scope>
</reference>
<dbReference type="AlphaFoldDB" id="A0A0E0KN82"/>
<accession>A0A0E0KN82</accession>
<feature type="compositionally biased region" description="Polar residues" evidence="1">
    <location>
        <begin position="184"/>
        <end position="193"/>
    </location>
</feature>
<name>A0A0E0KN82_ORYPU</name>
<dbReference type="OMA" id="ETEPYTT"/>
<feature type="region of interest" description="Disordered" evidence="1">
    <location>
        <begin position="184"/>
        <end position="210"/>
    </location>
</feature>
<evidence type="ECO:0000256" key="1">
    <source>
        <dbReference type="SAM" id="MobiDB-lite"/>
    </source>
</evidence>
<sequence length="218" mass="23896">MPKLNHRACVASASASISITASSPGWPAIPKSKTQIKEGKEKGSSTVPAVYDTNADIEEEYRLFLENVCVHKNEDFVVEYEGKVIRYGDQAVADGGGNREDPVNEKKKVMDVVGISLDNVYTKSVPEPNPLHSRASRRKVKEVVDLEMDEKNEAAPLLKGKGVEKVIEMEMEDERLVLALPKMGTTTSLTNTSDGHETEAHTTSNKDPHLPRVLVISA</sequence>
<evidence type="ECO:0000313" key="3">
    <source>
        <dbReference type="Proteomes" id="UP000026962"/>
    </source>
</evidence>
<protein>
    <submittedName>
        <fullName evidence="2">Uncharacterized protein</fullName>
    </submittedName>
</protein>
<reference evidence="2" key="2">
    <citation type="submission" date="2018-05" db="EMBL/GenBank/DDBJ databases">
        <title>OpunRS2 (Oryza punctata Reference Sequence Version 2).</title>
        <authorList>
            <person name="Zhang J."/>
            <person name="Kudrna D."/>
            <person name="Lee S."/>
            <person name="Talag J."/>
            <person name="Welchert J."/>
            <person name="Wing R.A."/>
        </authorList>
    </citation>
    <scope>NUCLEOTIDE SEQUENCE [LARGE SCALE GENOMIC DNA]</scope>
</reference>
<organism evidence="2">
    <name type="scientific">Oryza punctata</name>
    <name type="common">Red rice</name>
    <dbReference type="NCBI Taxonomy" id="4537"/>
    <lineage>
        <taxon>Eukaryota</taxon>
        <taxon>Viridiplantae</taxon>
        <taxon>Streptophyta</taxon>
        <taxon>Embryophyta</taxon>
        <taxon>Tracheophyta</taxon>
        <taxon>Spermatophyta</taxon>
        <taxon>Magnoliopsida</taxon>
        <taxon>Liliopsida</taxon>
        <taxon>Poales</taxon>
        <taxon>Poaceae</taxon>
        <taxon>BOP clade</taxon>
        <taxon>Oryzoideae</taxon>
        <taxon>Oryzeae</taxon>
        <taxon>Oryzinae</taxon>
        <taxon>Oryza</taxon>
    </lineage>
</organism>
<dbReference type="EnsemblPlants" id="OPUNC04G03990.1">
    <property type="protein sequence ID" value="OPUNC04G03990.1"/>
    <property type="gene ID" value="OPUNC04G03990"/>
</dbReference>
<keyword evidence="3" id="KW-1185">Reference proteome</keyword>
<dbReference type="Proteomes" id="UP000026962">
    <property type="component" value="Chromosome 4"/>
</dbReference>
<feature type="region of interest" description="Disordered" evidence="1">
    <location>
        <begin position="28"/>
        <end position="47"/>
    </location>
</feature>
<evidence type="ECO:0000313" key="2">
    <source>
        <dbReference type="EnsemblPlants" id="OPUNC04G03990.1"/>
    </source>
</evidence>
<dbReference type="HOGENOM" id="CLU_053224_1_0_1"/>
<dbReference type="Gramene" id="OPUNC04G03990.1">
    <property type="protein sequence ID" value="OPUNC04G03990.1"/>
    <property type="gene ID" value="OPUNC04G03990"/>
</dbReference>